<organism evidence="3 4">
    <name type="scientific">Mycena belliarum</name>
    <dbReference type="NCBI Taxonomy" id="1033014"/>
    <lineage>
        <taxon>Eukaryota</taxon>
        <taxon>Fungi</taxon>
        <taxon>Dikarya</taxon>
        <taxon>Basidiomycota</taxon>
        <taxon>Agaricomycotina</taxon>
        <taxon>Agaricomycetes</taxon>
        <taxon>Agaricomycetidae</taxon>
        <taxon>Agaricales</taxon>
        <taxon>Marasmiineae</taxon>
        <taxon>Mycenaceae</taxon>
        <taxon>Mycena</taxon>
    </lineage>
</organism>
<comment type="caution">
    <text evidence="3">The sequence shown here is derived from an EMBL/GenBank/DDBJ whole genome shotgun (WGS) entry which is preliminary data.</text>
</comment>
<feature type="domain" description="DUF6589" evidence="2">
    <location>
        <begin position="330"/>
        <end position="730"/>
    </location>
</feature>
<name>A0AAD6TNZ4_9AGAR</name>
<dbReference type="Pfam" id="PF20231">
    <property type="entry name" value="DUF6589"/>
    <property type="match status" value="1"/>
</dbReference>
<sequence>MIFLSISTRQLLSWIFTTDIPSVSKPISHFMGYFATRDNLETQFAPAMVFSLWRNAARYPKAQRYLRQMIIPCAHELALQDSDRIIASPLLRIRLSTLTIRELRDVLHPTKLVEIIKGLAPFTWDLLHTFCASPNASRKRNKSNDDQPMPAVDEDWDDDPNDDPDLEAGGADPGVSHGRSWIRDYPGFSRNPVFVILLTICMLAFVRNRATNILPLLLGLFFKISGTSSRVILMLSNAGVCVSSRTVEHLKVRITDDAICLAVELITSGQVFFTIFDNINIFLRKSQQRLSNTNDMINATNSAVVAVDGVEPFTEADLAEELSLRGQRAKARPQDILPTSEDDEIIGKSFIALIAEMIVAYTPGNSGWKDRKDIGEAVAAMLPKDRPLPPTKADARPYGVFNVNEGSKKGVVKFLAAAQERSTLSQTIWSSISRIFVGDWLSSNNLRAARRDRTDDINAMEHLDYVRELSAPFHFALQSSHMLMRTHYGHAVEDPMSLVAHKGLLNRKWDVNKPNYAAAKSLIRHSLIARILHCVMVINGFTLYSQLSGWQPGLADIQAIALAISTDFATATAAQKAQAAGDDWMAHSIYFIRDSLFFCLFEKAVSFADPGQLIRVLKYWSLAFRGVGQHNYARECAEVLVRWKYELPDKMRRALERSWFINRRWGILGRSIASDLYLEQLNFWVKCVFIASGSGVTVDYIIRKGSACVEAFRDITHTVANFFGDPNRARRSKEVKFHQDLEALVTEMQKRKAHIISKEGHFVPAPPKKTPKNPPKNPRAPEPPHSAIVDIFVTGAQEWNGKWTEFIRSTTYDPALGGYPPVSESSGTGPHDTTLDTNTVFDNLTQNPLTYDSYTDLHGNDYAGGISGLGALGGGGDFDGVE</sequence>
<feature type="compositionally biased region" description="Pro residues" evidence="1">
    <location>
        <begin position="764"/>
        <end position="784"/>
    </location>
</feature>
<keyword evidence="4" id="KW-1185">Reference proteome</keyword>
<dbReference type="Proteomes" id="UP001222325">
    <property type="component" value="Unassembled WGS sequence"/>
</dbReference>
<evidence type="ECO:0000313" key="4">
    <source>
        <dbReference type="Proteomes" id="UP001222325"/>
    </source>
</evidence>
<dbReference type="EMBL" id="JARJCN010000178">
    <property type="protein sequence ID" value="KAJ7065144.1"/>
    <property type="molecule type" value="Genomic_DNA"/>
</dbReference>
<proteinExistence type="predicted"/>
<gene>
    <name evidence="3" type="ORF">B0H15DRAFT_958519</name>
</gene>
<evidence type="ECO:0000259" key="2">
    <source>
        <dbReference type="Pfam" id="PF20231"/>
    </source>
</evidence>
<dbReference type="InterPro" id="IPR046496">
    <property type="entry name" value="DUF6589"/>
</dbReference>
<evidence type="ECO:0000256" key="1">
    <source>
        <dbReference type="SAM" id="MobiDB-lite"/>
    </source>
</evidence>
<feature type="region of interest" description="Disordered" evidence="1">
    <location>
        <begin position="135"/>
        <end position="175"/>
    </location>
</feature>
<evidence type="ECO:0000313" key="3">
    <source>
        <dbReference type="EMBL" id="KAJ7065144.1"/>
    </source>
</evidence>
<protein>
    <recommendedName>
        <fullName evidence="2">DUF6589 domain-containing protein</fullName>
    </recommendedName>
</protein>
<reference evidence="3" key="1">
    <citation type="submission" date="2023-03" db="EMBL/GenBank/DDBJ databases">
        <title>Massive genome expansion in bonnet fungi (Mycena s.s.) driven by repeated elements and novel gene families across ecological guilds.</title>
        <authorList>
            <consortium name="Lawrence Berkeley National Laboratory"/>
            <person name="Harder C.B."/>
            <person name="Miyauchi S."/>
            <person name="Viragh M."/>
            <person name="Kuo A."/>
            <person name="Thoen E."/>
            <person name="Andreopoulos B."/>
            <person name="Lu D."/>
            <person name="Skrede I."/>
            <person name="Drula E."/>
            <person name="Henrissat B."/>
            <person name="Morin E."/>
            <person name="Kohler A."/>
            <person name="Barry K."/>
            <person name="LaButti K."/>
            <person name="Morin E."/>
            <person name="Salamov A."/>
            <person name="Lipzen A."/>
            <person name="Mereny Z."/>
            <person name="Hegedus B."/>
            <person name="Baldrian P."/>
            <person name="Stursova M."/>
            <person name="Weitz H."/>
            <person name="Taylor A."/>
            <person name="Grigoriev I.V."/>
            <person name="Nagy L.G."/>
            <person name="Martin F."/>
            <person name="Kauserud H."/>
        </authorList>
    </citation>
    <scope>NUCLEOTIDE SEQUENCE</scope>
    <source>
        <strain evidence="3">CBHHK173m</strain>
    </source>
</reference>
<dbReference type="AlphaFoldDB" id="A0AAD6TNZ4"/>
<feature type="region of interest" description="Disordered" evidence="1">
    <location>
        <begin position="758"/>
        <end position="784"/>
    </location>
</feature>
<accession>A0AAD6TNZ4</accession>
<feature type="compositionally biased region" description="Acidic residues" evidence="1">
    <location>
        <begin position="152"/>
        <end position="166"/>
    </location>
</feature>